<gene>
    <name evidence="3" type="ORF">ACFPGP_19985</name>
</gene>
<keyword evidence="4" id="KW-1185">Reference proteome</keyword>
<dbReference type="GO" id="GO:0016491">
    <property type="term" value="F:oxidoreductase activity"/>
    <property type="evidence" value="ECO:0007669"/>
    <property type="project" value="UniProtKB-KW"/>
</dbReference>
<feature type="region of interest" description="Disordered" evidence="1">
    <location>
        <begin position="1"/>
        <end position="20"/>
    </location>
</feature>
<evidence type="ECO:0000259" key="2">
    <source>
        <dbReference type="SMART" id="SM00903"/>
    </source>
</evidence>
<sequence>MTIHTEHPFLEPESEHDPERRFRGRLGGSVALFTAGGTGDVARAGLTVSSLMIARGESSRVLALIDPDADLTATLEATGRAVVNLLAWQHRDLADAFAGLAPAPGGPFRMAEWEDTGWGPCLVGVSAWAGVALESTAPVGWSSLVTCRIERLALLKDQPPLVHRRGRYQRPPGDEMA</sequence>
<dbReference type="InterPro" id="IPR002563">
    <property type="entry name" value="Flavin_Rdtase-like_dom"/>
</dbReference>
<dbReference type="EC" id="1.5.1.-" evidence="3"/>
<evidence type="ECO:0000313" key="3">
    <source>
        <dbReference type="EMBL" id="MFC5178973.1"/>
    </source>
</evidence>
<dbReference type="SMART" id="SM00903">
    <property type="entry name" value="Flavin_Reduct"/>
    <property type="match status" value="1"/>
</dbReference>
<evidence type="ECO:0000313" key="4">
    <source>
        <dbReference type="Proteomes" id="UP001596087"/>
    </source>
</evidence>
<dbReference type="SUPFAM" id="SSF50475">
    <property type="entry name" value="FMN-binding split barrel"/>
    <property type="match status" value="1"/>
</dbReference>
<dbReference type="EMBL" id="JBHSKD010000027">
    <property type="protein sequence ID" value="MFC5178973.1"/>
    <property type="molecule type" value="Genomic_DNA"/>
</dbReference>
<reference evidence="4" key="1">
    <citation type="journal article" date="2019" name="Int. J. Syst. Evol. Microbiol.">
        <title>The Global Catalogue of Microorganisms (GCM) 10K type strain sequencing project: providing services to taxonomists for standard genome sequencing and annotation.</title>
        <authorList>
            <consortium name="The Broad Institute Genomics Platform"/>
            <consortium name="The Broad Institute Genome Sequencing Center for Infectious Disease"/>
            <person name="Wu L."/>
            <person name="Ma J."/>
        </authorList>
    </citation>
    <scope>NUCLEOTIDE SEQUENCE [LARGE SCALE GENOMIC DNA]</scope>
    <source>
        <strain evidence="4">DFY41</strain>
    </source>
</reference>
<protein>
    <submittedName>
        <fullName evidence="3">Flavin reductase family protein</fullName>
        <ecNumber evidence="3">1.5.1.-</ecNumber>
    </submittedName>
</protein>
<dbReference type="Proteomes" id="UP001596087">
    <property type="component" value="Unassembled WGS sequence"/>
</dbReference>
<keyword evidence="3" id="KW-0560">Oxidoreductase</keyword>
<name>A0ABW0BPR2_9ACTN</name>
<comment type="caution">
    <text evidence="3">The sequence shown here is derived from an EMBL/GenBank/DDBJ whole genome shotgun (WGS) entry which is preliminary data.</text>
</comment>
<feature type="domain" description="Flavin reductase like" evidence="2">
    <location>
        <begin position="23"/>
        <end position="170"/>
    </location>
</feature>
<dbReference type="Pfam" id="PF01613">
    <property type="entry name" value="Flavin_Reduct"/>
    <property type="match status" value="1"/>
</dbReference>
<organism evidence="3 4">
    <name type="scientific">Nocardioides taihuensis</name>
    <dbReference type="NCBI Taxonomy" id="1835606"/>
    <lineage>
        <taxon>Bacteria</taxon>
        <taxon>Bacillati</taxon>
        <taxon>Actinomycetota</taxon>
        <taxon>Actinomycetes</taxon>
        <taxon>Propionibacteriales</taxon>
        <taxon>Nocardioidaceae</taxon>
        <taxon>Nocardioides</taxon>
    </lineage>
</organism>
<proteinExistence type="predicted"/>
<dbReference type="Gene3D" id="2.30.110.10">
    <property type="entry name" value="Electron Transport, Fmn-binding Protein, Chain A"/>
    <property type="match status" value="1"/>
</dbReference>
<dbReference type="InterPro" id="IPR012349">
    <property type="entry name" value="Split_barrel_FMN-bd"/>
</dbReference>
<evidence type="ECO:0000256" key="1">
    <source>
        <dbReference type="SAM" id="MobiDB-lite"/>
    </source>
</evidence>
<dbReference type="RefSeq" id="WP_378592787.1">
    <property type="nucleotide sequence ID" value="NZ_JBHSKD010000027.1"/>
</dbReference>
<accession>A0ABW0BPR2</accession>